<evidence type="ECO:0000313" key="3">
    <source>
        <dbReference type="EMBL" id="GGH44279.1"/>
    </source>
</evidence>
<dbReference type="AlphaFoldDB" id="A0ABD0ABM5"/>
<feature type="transmembrane region" description="Helical" evidence="1">
    <location>
        <begin position="29"/>
        <end position="52"/>
    </location>
</feature>
<feature type="transmembrane region" description="Helical" evidence="1">
    <location>
        <begin position="58"/>
        <end position="77"/>
    </location>
</feature>
<feature type="transmembrane region" description="Helical" evidence="1">
    <location>
        <begin position="112"/>
        <end position="132"/>
    </location>
</feature>
<evidence type="ECO:0000259" key="2">
    <source>
        <dbReference type="Pfam" id="PF07885"/>
    </source>
</evidence>
<accession>A0ABD0ABM5</accession>
<protein>
    <recommendedName>
        <fullName evidence="2">Potassium channel domain-containing protein</fullName>
    </recommendedName>
</protein>
<keyword evidence="1" id="KW-0812">Transmembrane</keyword>
<dbReference type="Proteomes" id="UP000652691">
    <property type="component" value="Unassembled WGS sequence"/>
</dbReference>
<name>A0ABD0ABM5_9GAMM</name>
<keyword evidence="1" id="KW-0472">Membrane</keyword>
<evidence type="ECO:0000313" key="4">
    <source>
        <dbReference type="Proteomes" id="UP000652691"/>
    </source>
</evidence>
<evidence type="ECO:0000256" key="1">
    <source>
        <dbReference type="SAM" id="Phobius"/>
    </source>
</evidence>
<sequence length="246" mass="28162">MQYDAFNKNEKHNKIQEKYMQSLKQFWRAFRLLPSAWLLLVQLALLILYMLTYGDSEYRALTWSLGVLALLIIAKVIRQTPVFTFWGLIFVSGAFVFSIMLFNGYSTPTIQIMAYSFEAMAYFYAAYGLLRYMFADRYLTKDELFAAGAVFTLIAWAFAFLYSICQLLLPNSFLNPNQPQALQSWLDLLFLSFSLQSATGLSDLMPMSPAARVLAMLQMFGGVMYLAVVVSRLIALQYIAHLPKNQ</sequence>
<feature type="transmembrane region" description="Helical" evidence="1">
    <location>
        <begin position="84"/>
        <end position="106"/>
    </location>
</feature>
<dbReference type="SUPFAM" id="SSF81324">
    <property type="entry name" value="Voltage-gated potassium channels"/>
    <property type="match status" value="1"/>
</dbReference>
<feature type="domain" description="Potassium channel" evidence="2">
    <location>
        <begin position="157"/>
        <end position="234"/>
    </location>
</feature>
<proteinExistence type="predicted"/>
<dbReference type="InterPro" id="IPR013099">
    <property type="entry name" value="K_chnl_dom"/>
</dbReference>
<dbReference type="EMBL" id="BMDA01000006">
    <property type="protein sequence ID" value="GGH44279.1"/>
    <property type="molecule type" value="Genomic_DNA"/>
</dbReference>
<organism evidence="3 4">
    <name type="scientific">Acinetobacter courvalinii</name>
    <dbReference type="NCBI Taxonomy" id="280147"/>
    <lineage>
        <taxon>Bacteria</taxon>
        <taxon>Pseudomonadati</taxon>
        <taxon>Pseudomonadota</taxon>
        <taxon>Gammaproteobacteria</taxon>
        <taxon>Moraxellales</taxon>
        <taxon>Moraxellaceae</taxon>
        <taxon>Acinetobacter</taxon>
    </lineage>
</organism>
<feature type="transmembrane region" description="Helical" evidence="1">
    <location>
        <begin position="144"/>
        <end position="169"/>
    </location>
</feature>
<reference evidence="3 4" key="1">
    <citation type="journal article" date="2014" name="Int. J. Syst. Evol. Microbiol.">
        <title>Complete genome sequence of Corynebacterium casei LMG S-19264T (=DSM 44701T), isolated from a smear-ripened cheese.</title>
        <authorList>
            <consortium name="US DOE Joint Genome Institute (JGI-PGF)"/>
            <person name="Walter F."/>
            <person name="Albersmeier A."/>
            <person name="Kalinowski J."/>
            <person name="Ruckert C."/>
        </authorList>
    </citation>
    <scope>NUCLEOTIDE SEQUENCE [LARGE SCALE GENOMIC DNA]</scope>
    <source>
        <strain evidence="3 4">CCM 8635</strain>
    </source>
</reference>
<dbReference type="Pfam" id="PF07885">
    <property type="entry name" value="Ion_trans_2"/>
    <property type="match status" value="1"/>
</dbReference>
<feature type="transmembrane region" description="Helical" evidence="1">
    <location>
        <begin position="213"/>
        <end position="240"/>
    </location>
</feature>
<keyword evidence="1" id="KW-1133">Transmembrane helix</keyword>
<comment type="caution">
    <text evidence="3">The sequence shown here is derived from an EMBL/GenBank/DDBJ whole genome shotgun (WGS) entry which is preliminary data.</text>
</comment>
<dbReference type="Gene3D" id="1.10.287.70">
    <property type="match status" value="1"/>
</dbReference>
<gene>
    <name evidence="3" type="ORF">GCM10007354_33250</name>
</gene>